<dbReference type="PROSITE" id="PS01306">
    <property type="entry name" value="UPF0054"/>
    <property type="match status" value="1"/>
</dbReference>
<proteinExistence type="inferred from homology"/>
<dbReference type="InterPro" id="IPR020549">
    <property type="entry name" value="YbeY_CS"/>
</dbReference>
<dbReference type="NCBIfam" id="TIGR00043">
    <property type="entry name" value="rRNA maturation RNase YbeY"/>
    <property type="match status" value="1"/>
</dbReference>
<comment type="similarity">
    <text evidence="2">Belongs to the endoribonuclease YbeY family.</text>
</comment>
<reference evidence="9" key="1">
    <citation type="submission" date="2025-08" db="UniProtKB">
        <authorList>
            <consortium name="RefSeq"/>
        </authorList>
    </citation>
    <scope>IDENTIFICATION</scope>
    <source>
        <tissue evidence="9">Testes</tissue>
    </source>
</reference>
<dbReference type="SUPFAM" id="SSF55486">
    <property type="entry name" value="Metalloproteases ('zincins'), catalytic domain"/>
    <property type="match status" value="1"/>
</dbReference>
<dbReference type="Gene3D" id="3.40.390.30">
    <property type="entry name" value="Metalloproteases ('zincins'), catalytic domain"/>
    <property type="match status" value="1"/>
</dbReference>
<dbReference type="RefSeq" id="XP_006811885.1">
    <property type="nucleotide sequence ID" value="XM_006811822.1"/>
</dbReference>
<accession>A0ABM0LVU4</accession>
<keyword evidence="8" id="KW-1185">Reference proteome</keyword>
<name>A0ABM0LVU4_SACKO</name>
<dbReference type="GeneID" id="102807671"/>
<dbReference type="Proteomes" id="UP000694865">
    <property type="component" value="Unplaced"/>
</dbReference>
<evidence type="ECO:0000256" key="6">
    <source>
        <dbReference type="ARBA" id="ARBA00022801"/>
    </source>
</evidence>
<dbReference type="Pfam" id="PF02130">
    <property type="entry name" value="YbeY"/>
    <property type="match status" value="1"/>
</dbReference>
<evidence type="ECO:0000313" key="8">
    <source>
        <dbReference type="Proteomes" id="UP000694865"/>
    </source>
</evidence>
<keyword evidence="6" id="KW-0378">Hydrolase</keyword>
<dbReference type="PANTHER" id="PTHR46986">
    <property type="entry name" value="ENDORIBONUCLEASE YBEY, CHLOROPLASTIC"/>
    <property type="match status" value="1"/>
</dbReference>
<keyword evidence="4" id="KW-0479">Metal-binding</keyword>
<evidence type="ECO:0000256" key="4">
    <source>
        <dbReference type="ARBA" id="ARBA00022723"/>
    </source>
</evidence>
<protein>
    <submittedName>
        <fullName evidence="9">Ribonuclease-like</fullName>
    </submittedName>
</protein>
<keyword evidence="7" id="KW-0862">Zinc</keyword>
<evidence type="ECO:0000256" key="2">
    <source>
        <dbReference type="ARBA" id="ARBA00010875"/>
    </source>
</evidence>
<gene>
    <name evidence="9" type="primary">LOC102807671</name>
</gene>
<dbReference type="InterPro" id="IPR023091">
    <property type="entry name" value="MetalPrtase_cat_dom_sf_prd"/>
</dbReference>
<evidence type="ECO:0000313" key="9">
    <source>
        <dbReference type="RefSeq" id="XP_006811885.1"/>
    </source>
</evidence>
<keyword evidence="3" id="KW-0540">Nuclease</keyword>
<evidence type="ECO:0000256" key="5">
    <source>
        <dbReference type="ARBA" id="ARBA00022759"/>
    </source>
</evidence>
<dbReference type="InterPro" id="IPR002036">
    <property type="entry name" value="YbeY"/>
</dbReference>
<dbReference type="HAMAP" id="MF_00009">
    <property type="entry name" value="Endoribonucl_YbeY"/>
    <property type="match status" value="1"/>
</dbReference>
<evidence type="ECO:0000256" key="3">
    <source>
        <dbReference type="ARBA" id="ARBA00022722"/>
    </source>
</evidence>
<comment type="cofactor">
    <cofactor evidence="1">
        <name>Zn(2+)</name>
        <dbReference type="ChEBI" id="CHEBI:29105"/>
    </cofactor>
</comment>
<organism evidence="8 9">
    <name type="scientific">Saccoglossus kowalevskii</name>
    <name type="common">Acorn worm</name>
    <dbReference type="NCBI Taxonomy" id="10224"/>
    <lineage>
        <taxon>Eukaryota</taxon>
        <taxon>Metazoa</taxon>
        <taxon>Hemichordata</taxon>
        <taxon>Enteropneusta</taxon>
        <taxon>Harrimaniidae</taxon>
        <taxon>Saccoglossus</taxon>
    </lineage>
</organism>
<evidence type="ECO:0000256" key="1">
    <source>
        <dbReference type="ARBA" id="ARBA00001947"/>
    </source>
</evidence>
<keyword evidence="5" id="KW-0255">Endonuclease</keyword>
<sequence>MSLIVKNLQRVVSFNIGRLERDLGIIRQLMGVETYDVAVLCVDDRKIQELNRNYRGQGVPTDVLSFPAYEIASPGLLPDISEDEVPDLGDMFLGLPYIQHQCQQDGGNLSEVLPVIATHGLCHLIGYDHKTENQWKQMFDKELSIFQEYNKLTGLNLKPLLDKME</sequence>
<dbReference type="PANTHER" id="PTHR46986:SF1">
    <property type="entry name" value="ENDORIBONUCLEASE YBEY, CHLOROPLASTIC"/>
    <property type="match status" value="1"/>
</dbReference>
<evidence type="ECO:0000256" key="7">
    <source>
        <dbReference type="ARBA" id="ARBA00022833"/>
    </source>
</evidence>